<keyword evidence="1 2" id="KW-0732">Signal</keyword>
<organism evidence="4 5">
    <name type="scientific">Crucibulum laeve</name>
    <dbReference type="NCBI Taxonomy" id="68775"/>
    <lineage>
        <taxon>Eukaryota</taxon>
        <taxon>Fungi</taxon>
        <taxon>Dikarya</taxon>
        <taxon>Basidiomycota</taxon>
        <taxon>Agaricomycotina</taxon>
        <taxon>Agaricomycetes</taxon>
        <taxon>Agaricomycetidae</taxon>
        <taxon>Agaricales</taxon>
        <taxon>Agaricineae</taxon>
        <taxon>Nidulariaceae</taxon>
        <taxon>Crucibulum</taxon>
    </lineage>
</organism>
<feature type="domain" description="Yeast cell wall synthesis Kre9/Knh1-like N-terminal" evidence="3">
    <location>
        <begin position="29"/>
        <end position="112"/>
    </location>
</feature>
<accession>A0A5C3LNZ0</accession>
<sequence length="114" mass="12596">MRFFSVITTALCAIPLVPAIVLQVPTNPTPGGETDIFWTTGPNDPPSWTLFLVNATIFLSLYQSWQPPQIDPASGHLQTTFSTSIPIGTHYQLRAVQNDNVDFVLAFSPEFNFV</sequence>
<evidence type="ECO:0000256" key="2">
    <source>
        <dbReference type="SAM" id="SignalP"/>
    </source>
</evidence>
<feature type="chain" id="PRO_5022880156" description="Yeast cell wall synthesis Kre9/Knh1-like N-terminal domain-containing protein" evidence="2">
    <location>
        <begin position="20"/>
        <end position="114"/>
    </location>
</feature>
<dbReference type="OrthoDB" id="5420143at2759"/>
<dbReference type="AlphaFoldDB" id="A0A5C3LNZ0"/>
<keyword evidence="5" id="KW-1185">Reference proteome</keyword>
<proteinExistence type="predicted"/>
<feature type="signal peptide" evidence="2">
    <location>
        <begin position="1"/>
        <end position="19"/>
    </location>
</feature>
<name>A0A5C3LNZ0_9AGAR</name>
<gene>
    <name evidence="4" type="ORF">BDQ12DRAFT_738281</name>
</gene>
<evidence type="ECO:0000313" key="4">
    <source>
        <dbReference type="EMBL" id="TFK34317.1"/>
    </source>
</evidence>
<evidence type="ECO:0000313" key="5">
    <source>
        <dbReference type="Proteomes" id="UP000308652"/>
    </source>
</evidence>
<dbReference type="Pfam" id="PF10342">
    <property type="entry name" value="Kre9_KNH"/>
    <property type="match status" value="1"/>
</dbReference>
<dbReference type="Proteomes" id="UP000308652">
    <property type="component" value="Unassembled WGS sequence"/>
</dbReference>
<evidence type="ECO:0000259" key="3">
    <source>
        <dbReference type="Pfam" id="PF10342"/>
    </source>
</evidence>
<dbReference type="EMBL" id="ML213633">
    <property type="protein sequence ID" value="TFK34317.1"/>
    <property type="molecule type" value="Genomic_DNA"/>
</dbReference>
<feature type="non-terminal residue" evidence="4">
    <location>
        <position position="1"/>
    </location>
</feature>
<dbReference type="InterPro" id="IPR018466">
    <property type="entry name" value="Kre9/Knh1-like_N"/>
</dbReference>
<reference evidence="4 5" key="1">
    <citation type="journal article" date="2019" name="Nat. Ecol. Evol.">
        <title>Megaphylogeny resolves global patterns of mushroom evolution.</title>
        <authorList>
            <person name="Varga T."/>
            <person name="Krizsan K."/>
            <person name="Foldi C."/>
            <person name="Dima B."/>
            <person name="Sanchez-Garcia M."/>
            <person name="Sanchez-Ramirez S."/>
            <person name="Szollosi G.J."/>
            <person name="Szarkandi J.G."/>
            <person name="Papp V."/>
            <person name="Albert L."/>
            <person name="Andreopoulos W."/>
            <person name="Angelini C."/>
            <person name="Antonin V."/>
            <person name="Barry K.W."/>
            <person name="Bougher N.L."/>
            <person name="Buchanan P."/>
            <person name="Buyck B."/>
            <person name="Bense V."/>
            <person name="Catcheside P."/>
            <person name="Chovatia M."/>
            <person name="Cooper J."/>
            <person name="Damon W."/>
            <person name="Desjardin D."/>
            <person name="Finy P."/>
            <person name="Geml J."/>
            <person name="Haridas S."/>
            <person name="Hughes K."/>
            <person name="Justo A."/>
            <person name="Karasinski D."/>
            <person name="Kautmanova I."/>
            <person name="Kiss B."/>
            <person name="Kocsube S."/>
            <person name="Kotiranta H."/>
            <person name="LaButti K.M."/>
            <person name="Lechner B.E."/>
            <person name="Liimatainen K."/>
            <person name="Lipzen A."/>
            <person name="Lukacs Z."/>
            <person name="Mihaltcheva S."/>
            <person name="Morgado L.N."/>
            <person name="Niskanen T."/>
            <person name="Noordeloos M.E."/>
            <person name="Ohm R.A."/>
            <person name="Ortiz-Santana B."/>
            <person name="Ovrebo C."/>
            <person name="Racz N."/>
            <person name="Riley R."/>
            <person name="Savchenko A."/>
            <person name="Shiryaev A."/>
            <person name="Soop K."/>
            <person name="Spirin V."/>
            <person name="Szebenyi C."/>
            <person name="Tomsovsky M."/>
            <person name="Tulloss R.E."/>
            <person name="Uehling J."/>
            <person name="Grigoriev I.V."/>
            <person name="Vagvolgyi C."/>
            <person name="Papp T."/>
            <person name="Martin F.M."/>
            <person name="Miettinen O."/>
            <person name="Hibbett D.S."/>
            <person name="Nagy L.G."/>
        </authorList>
    </citation>
    <scope>NUCLEOTIDE SEQUENCE [LARGE SCALE GENOMIC DNA]</scope>
    <source>
        <strain evidence="4 5">CBS 166.37</strain>
    </source>
</reference>
<protein>
    <recommendedName>
        <fullName evidence="3">Yeast cell wall synthesis Kre9/Knh1-like N-terminal domain-containing protein</fullName>
    </recommendedName>
</protein>
<evidence type="ECO:0000256" key="1">
    <source>
        <dbReference type="ARBA" id="ARBA00022729"/>
    </source>
</evidence>